<evidence type="ECO:0000256" key="1">
    <source>
        <dbReference type="ARBA" id="ARBA00009156"/>
    </source>
</evidence>
<dbReference type="InterPro" id="IPR018483">
    <property type="entry name" value="Carb_kinase_FGGY_CS"/>
</dbReference>
<keyword evidence="6 8" id="KW-0067">ATP-binding</keyword>
<accession>A0A430B181</accession>
<evidence type="ECO:0000256" key="9">
    <source>
        <dbReference type="RuleBase" id="RU003733"/>
    </source>
</evidence>
<reference evidence="13 14" key="1">
    <citation type="submission" date="2017-05" db="EMBL/GenBank/DDBJ databases">
        <title>Vagococcus spp. assemblies.</title>
        <authorList>
            <person name="Gulvik C.A."/>
        </authorList>
    </citation>
    <scope>NUCLEOTIDE SEQUENCE [LARGE SCALE GENOMIC DNA]</scope>
    <source>
        <strain evidence="13 14">CCUG 51432</strain>
    </source>
</reference>
<dbReference type="PANTHER" id="PTHR43095">
    <property type="entry name" value="SUGAR KINASE"/>
    <property type="match status" value="1"/>
</dbReference>
<dbReference type="EMBL" id="NGKA01000004">
    <property type="protein sequence ID" value="RSU14090.1"/>
    <property type="molecule type" value="Genomic_DNA"/>
</dbReference>
<gene>
    <name evidence="8 10" type="primary">xylB</name>
    <name evidence="13" type="ORF">CBF29_04190</name>
</gene>
<dbReference type="PIRSF" id="PIRSF000538">
    <property type="entry name" value="GlpK"/>
    <property type="match status" value="1"/>
</dbReference>
<feature type="domain" description="Carbohydrate kinase FGGY N-terminal" evidence="11">
    <location>
        <begin position="3"/>
        <end position="246"/>
    </location>
</feature>
<dbReference type="PROSITE" id="PS00445">
    <property type="entry name" value="FGGY_KINASES_2"/>
    <property type="match status" value="1"/>
</dbReference>
<organism evidence="13 14">
    <name type="scientific">Vagococcus elongatus</name>
    <dbReference type="NCBI Taxonomy" id="180344"/>
    <lineage>
        <taxon>Bacteria</taxon>
        <taxon>Bacillati</taxon>
        <taxon>Bacillota</taxon>
        <taxon>Bacilli</taxon>
        <taxon>Lactobacillales</taxon>
        <taxon>Enterococcaceae</taxon>
        <taxon>Vagococcus</taxon>
    </lineage>
</organism>
<evidence type="ECO:0000259" key="11">
    <source>
        <dbReference type="Pfam" id="PF00370"/>
    </source>
</evidence>
<dbReference type="AlphaFoldDB" id="A0A430B181"/>
<dbReference type="HAMAP" id="MF_02220">
    <property type="entry name" value="XylB"/>
    <property type="match status" value="1"/>
</dbReference>
<evidence type="ECO:0000313" key="13">
    <source>
        <dbReference type="EMBL" id="RSU14090.1"/>
    </source>
</evidence>
<keyword evidence="2 8" id="KW-0859">Xylose metabolism</keyword>
<evidence type="ECO:0000256" key="10">
    <source>
        <dbReference type="RuleBase" id="RU364073"/>
    </source>
</evidence>
<feature type="site" description="Important for activity" evidence="8">
    <location>
        <position position="8"/>
    </location>
</feature>
<dbReference type="Pfam" id="PF02782">
    <property type="entry name" value="FGGY_C"/>
    <property type="match status" value="1"/>
</dbReference>
<dbReference type="EC" id="2.7.1.17" evidence="8 10"/>
<dbReference type="RefSeq" id="WP_126807666.1">
    <property type="nucleotide sequence ID" value="NZ_NGKA01000004.1"/>
</dbReference>
<evidence type="ECO:0000256" key="6">
    <source>
        <dbReference type="ARBA" id="ARBA00022840"/>
    </source>
</evidence>
<dbReference type="CDD" id="cd07808">
    <property type="entry name" value="ASKHA_NBD_FGGY_EcXK-like"/>
    <property type="match status" value="1"/>
</dbReference>
<proteinExistence type="inferred from homology"/>
<protein>
    <recommendedName>
        <fullName evidence="8 10">Xylulose kinase</fullName>
        <shortName evidence="8 10">Xylulokinase</shortName>
        <ecNumber evidence="8 10">2.7.1.17</ecNumber>
    </recommendedName>
</protein>
<keyword evidence="7 8" id="KW-0119">Carbohydrate metabolism</keyword>
<evidence type="ECO:0000313" key="14">
    <source>
        <dbReference type="Proteomes" id="UP000287605"/>
    </source>
</evidence>
<dbReference type="PANTHER" id="PTHR43095:SF5">
    <property type="entry name" value="XYLULOSE KINASE"/>
    <property type="match status" value="1"/>
</dbReference>
<evidence type="ECO:0000256" key="3">
    <source>
        <dbReference type="ARBA" id="ARBA00022679"/>
    </source>
</evidence>
<feature type="active site" description="Proton acceptor" evidence="8">
    <location>
        <position position="239"/>
    </location>
</feature>
<keyword evidence="4 8" id="KW-0547">Nucleotide-binding</keyword>
<dbReference type="Gene3D" id="3.30.420.40">
    <property type="match status" value="2"/>
</dbReference>
<dbReference type="InterPro" id="IPR018484">
    <property type="entry name" value="FGGY_N"/>
</dbReference>
<dbReference type="Pfam" id="PF00370">
    <property type="entry name" value="FGGY_N"/>
    <property type="match status" value="1"/>
</dbReference>
<dbReference type="GO" id="GO:0042732">
    <property type="term" value="P:D-xylose metabolic process"/>
    <property type="evidence" value="ECO:0007669"/>
    <property type="project" value="UniProtKB-KW"/>
</dbReference>
<comment type="caution">
    <text evidence="13">The sequence shown here is derived from an EMBL/GenBank/DDBJ whole genome shotgun (WGS) entry which is preliminary data.</text>
</comment>
<dbReference type="GO" id="GO:0005524">
    <property type="term" value="F:ATP binding"/>
    <property type="evidence" value="ECO:0007669"/>
    <property type="project" value="UniProtKB-UniRule"/>
</dbReference>
<dbReference type="GO" id="GO:0004856">
    <property type="term" value="F:D-xylulokinase activity"/>
    <property type="evidence" value="ECO:0007669"/>
    <property type="project" value="UniProtKB-UniRule"/>
</dbReference>
<dbReference type="NCBIfam" id="TIGR01312">
    <property type="entry name" value="XylB"/>
    <property type="match status" value="1"/>
</dbReference>
<dbReference type="PROSITE" id="PS00933">
    <property type="entry name" value="FGGY_KINASES_1"/>
    <property type="match status" value="1"/>
</dbReference>
<evidence type="ECO:0000256" key="4">
    <source>
        <dbReference type="ARBA" id="ARBA00022741"/>
    </source>
</evidence>
<evidence type="ECO:0000256" key="7">
    <source>
        <dbReference type="ARBA" id="ARBA00023277"/>
    </source>
</evidence>
<dbReference type="SUPFAM" id="SSF53067">
    <property type="entry name" value="Actin-like ATPase domain"/>
    <property type="match status" value="2"/>
</dbReference>
<dbReference type="InterPro" id="IPR043129">
    <property type="entry name" value="ATPase_NBD"/>
</dbReference>
<keyword evidence="14" id="KW-1185">Reference proteome</keyword>
<comment type="similarity">
    <text evidence="1 8 9">Belongs to the FGGY kinase family.</text>
</comment>
<dbReference type="InterPro" id="IPR006000">
    <property type="entry name" value="Xylulokinase"/>
</dbReference>
<comment type="catalytic activity">
    <reaction evidence="8 10">
        <text>D-xylulose + ATP = D-xylulose 5-phosphate + ADP + H(+)</text>
        <dbReference type="Rhea" id="RHEA:10964"/>
        <dbReference type="ChEBI" id="CHEBI:15378"/>
        <dbReference type="ChEBI" id="CHEBI:17140"/>
        <dbReference type="ChEBI" id="CHEBI:30616"/>
        <dbReference type="ChEBI" id="CHEBI:57737"/>
        <dbReference type="ChEBI" id="CHEBI:456216"/>
        <dbReference type="EC" id="2.7.1.17"/>
    </reaction>
</comment>
<feature type="binding site" evidence="8">
    <location>
        <begin position="81"/>
        <end position="82"/>
    </location>
    <ligand>
        <name>substrate</name>
    </ligand>
</feature>
<keyword evidence="3 8" id="KW-0808">Transferase</keyword>
<dbReference type="InterPro" id="IPR018485">
    <property type="entry name" value="FGGY_C"/>
</dbReference>
<keyword evidence="5 8" id="KW-0418">Kinase</keyword>
<name>A0A430B181_9ENTE</name>
<comment type="function">
    <text evidence="8">Catalyzes the phosphorylation of D-xylulose to D-xylulose 5-phosphate.</text>
</comment>
<evidence type="ECO:0000259" key="12">
    <source>
        <dbReference type="Pfam" id="PF02782"/>
    </source>
</evidence>
<dbReference type="InterPro" id="IPR000577">
    <property type="entry name" value="Carb_kinase_FGGY"/>
</dbReference>
<dbReference type="Proteomes" id="UP000287605">
    <property type="component" value="Unassembled WGS sequence"/>
</dbReference>
<dbReference type="InterPro" id="IPR050406">
    <property type="entry name" value="FGGY_Carb_Kinase"/>
</dbReference>
<evidence type="ECO:0000256" key="5">
    <source>
        <dbReference type="ARBA" id="ARBA00022777"/>
    </source>
</evidence>
<dbReference type="OrthoDB" id="9805576at2"/>
<feature type="domain" description="Carbohydrate kinase FGGY C-terminal" evidence="12">
    <location>
        <begin position="255"/>
        <end position="442"/>
    </location>
</feature>
<dbReference type="GO" id="GO:0005998">
    <property type="term" value="P:xylulose catabolic process"/>
    <property type="evidence" value="ECO:0007669"/>
    <property type="project" value="UniProtKB-UniRule"/>
</dbReference>
<evidence type="ECO:0000256" key="2">
    <source>
        <dbReference type="ARBA" id="ARBA00022629"/>
    </source>
</evidence>
<evidence type="ECO:0000256" key="8">
    <source>
        <dbReference type="HAMAP-Rule" id="MF_02220"/>
    </source>
</evidence>
<sequence length="499" mass="55543">MSYVLGVDLGTSSLKGLVVNKNGEVLFQSSSDYKLYHPQKGHSEQKPRDWIMALENVLKDLIVKCPDLKENLEGLSISGQMHSLVLLDQKGDVLRDAILWNDVRTTKQCQEISERLGDSLLSKTKNIALEGFTLPKILWVMEHEPEIWGKVGTVLLPKDYLSYYLTGKRCTEYSDAAGTLMLNVTEKEWDSDILSEFNISSNQLPELIDSFGEVGTIQQSLLAKFGFKNSVKVFAGGADNACASFGAGIISEDRAMCSIGTSGVFLSYEGVEEKDYHGKLHFFNHVMPKSYYSMGVTLAAGQSLSWFKEIFGGERTFEEILDEAAQSVPGANGLLFVPFIMGERTPYIDGKIRGSFVGIDASHKFSDFARAVIEGITFSLKESQKLMMENTAKIFKEIVSVGGGAKSDLWMQIQADVFETNVRSLKVEQGPGLGAAMIAAMGLEWFNNVETCVATFVTYDQEFYPDNDNVSEYKKYYDIYKMIYSSTRDISYKLADVSK</sequence>